<reference evidence="2" key="3">
    <citation type="submission" date="2022-06" db="UniProtKB">
        <authorList>
            <consortium name="EnsemblPlants"/>
        </authorList>
    </citation>
    <scope>IDENTIFICATION</scope>
</reference>
<protein>
    <submittedName>
        <fullName evidence="2">Uncharacterized protein</fullName>
    </submittedName>
</protein>
<reference evidence="3" key="1">
    <citation type="journal article" date="2013" name="Nature">
        <title>Draft genome of the wheat A-genome progenitor Triticum urartu.</title>
        <authorList>
            <person name="Ling H.Q."/>
            <person name="Zhao S."/>
            <person name="Liu D."/>
            <person name="Wang J."/>
            <person name="Sun H."/>
            <person name="Zhang C."/>
            <person name="Fan H."/>
            <person name="Li D."/>
            <person name="Dong L."/>
            <person name="Tao Y."/>
            <person name="Gao C."/>
            <person name="Wu H."/>
            <person name="Li Y."/>
            <person name="Cui Y."/>
            <person name="Guo X."/>
            <person name="Zheng S."/>
            <person name="Wang B."/>
            <person name="Yu K."/>
            <person name="Liang Q."/>
            <person name="Yang W."/>
            <person name="Lou X."/>
            <person name="Chen J."/>
            <person name="Feng M."/>
            <person name="Jian J."/>
            <person name="Zhang X."/>
            <person name="Luo G."/>
            <person name="Jiang Y."/>
            <person name="Liu J."/>
            <person name="Wang Z."/>
            <person name="Sha Y."/>
            <person name="Zhang B."/>
            <person name="Wu H."/>
            <person name="Tang D."/>
            <person name="Shen Q."/>
            <person name="Xue P."/>
            <person name="Zou S."/>
            <person name="Wang X."/>
            <person name="Liu X."/>
            <person name="Wang F."/>
            <person name="Yang Y."/>
            <person name="An X."/>
            <person name="Dong Z."/>
            <person name="Zhang K."/>
            <person name="Zhang X."/>
            <person name="Luo M.C."/>
            <person name="Dvorak J."/>
            <person name="Tong Y."/>
            <person name="Wang J."/>
            <person name="Yang H."/>
            <person name="Li Z."/>
            <person name="Wang D."/>
            <person name="Zhang A."/>
            <person name="Wang J."/>
        </authorList>
    </citation>
    <scope>NUCLEOTIDE SEQUENCE</scope>
    <source>
        <strain evidence="3">cv. G1812</strain>
    </source>
</reference>
<organism evidence="2 3">
    <name type="scientific">Triticum urartu</name>
    <name type="common">Red wild einkorn</name>
    <name type="synonym">Crithodium urartu</name>
    <dbReference type="NCBI Taxonomy" id="4572"/>
    <lineage>
        <taxon>Eukaryota</taxon>
        <taxon>Viridiplantae</taxon>
        <taxon>Streptophyta</taxon>
        <taxon>Embryophyta</taxon>
        <taxon>Tracheophyta</taxon>
        <taxon>Spermatophyta</taxon>
        <taxon>Magnoliopsida</taxon>
        <taxon>Liliopsida</taxon>
        <taxon>Poales</taxon>
        <taxon>Poaceae</taxon>
        <taxon>BOP clade</taxon>
        <taxon>Pooideae</taxon>
        <taxon>Triticodae</taxon>
        <taxon>Triticeae</taxon>
        <taxon>Triticinae</taxon>
        <taxon>Triticum</taxon>
    </lineage>
</organism>
<keyword evidence="1" id="KW-0812">Transmembrane</keyword>
<evidence type="ECO:0000313" key="3">
    <source>
        <dbReference type="Proteomes" id="UP000015106"/>
    </source>
</evidence>
<dbReference type="Proteomes" id="UP000015106">
    <property type="component" value="Chromosome 5"/>
</dbReference>
<evidence type="ECO:0000313" key="2">
    <source>
        <dbReference type="EnsemblPlants" id="TuG1812G0500004407.01.T01.cds387160"/>
    </source>
</evidence>
<dbReference type="EnsemblPlants" id="TuG1812G0500004407.01.T01">
    <property type="protein sequence ID" value="TuG1812G0500004407.01.T01.cds387160"/>
    <property type="gene ID" value="TuG1812G0500004407.01"/>
</dbReference>
<keyword evidence="3" id="KW-1185">Reference proteome</keyword>
<evidence type="ECO:0000256" key="1">
    <source>
        <dbReference type="SAM" id="Phobius"/>
    </source>
</evidence>
<sequence length="56" mass="6440">MRDMMACTARRITTEGGVVIHDIHVVFILFYLLYSSSPSCNLSNNLYVYWARNPSI</sequence>
<dbReference type="AlphaFoldDB" id="A0A8R7QJS9"/>
<feature type="transmembrane region" description="Helical" evidence="1">
    <location>
        <begin position="12"/>
        <end position="34"/>
    </location>
</feature>
<dbReference type="Gramene" id="TuG1812G0500004407.01.T01">
    <property type="protein sequence ID" value="TuG1812G0500004407.01.T01.cds387160"/>
    <property type="gene ID" value="TuG1812G0500004407.01"/>
</dbReference>
<keyword evidence="1" id="KW-0472">Membrane</keyword>
<keyword evidence="1" id="KW-1133">Transmembrane helix</keyword>
<reference evidence="2" key="2">
    <citation type="submission" date="2018-03" db="EMBL/GenBank/DDBJ databases">
        <title>The Triticum urartu genome reveals the dynamic nature of wheat genome evolution.</title>
        <authorList>
            <person name="Ling H."/>
            <person name="Ma B."/>
            <person name="Shi X."/>
            <person name="Liu H."/>
            <person name="Dong L."/>
            <person name="Sun H."/>
            <person name="Cao Y."/>
            <person name="Gao Q."/>
            <person name="Zheng S."/>
            <person name="Li Y."/>
            <person name="Yu Y."/>
            <person name="Du H."/>
            <person name="Qi M."/>
            <person name="Li Y."/>
            <person name="Yu H."/>
            <person name="Cui Y."/>
            <person name="Wang N."/>
            <person name="Chen C."/>
            <person name="Wu H."/>
            <person name="Zhao Y."/>
            <person name="Zhang J."/>
            <person name="Li Y."/>
            <person name="Zhou W."/>
            <person name="Zhang B."/>
            <person name="Hu W."/>
            <person name="Eijk M."/>
            <person name="Tang J."/>
            <person name="Witsenboer H."/>
            <person name="Zhao S."/>
            <person name="Li Z."/>
            <person name="Zhang A."/>
            <person name="Wang D."/>
            <person name="Liang C."/>
        </authorList>
    </citation>
    <scope>NUCLEOTIDE SEQUENCE [LARGE SCALE GENOMIC DNA]</scope>
    <source>
        <strain evidence="2">cv. G1812</strain>
    </source>
</reference>
<proteinExistence type="predicted"/>
<name>A0A8R7QJS9_TRIUA</name>
<accession>A0A8R7QJS9</accession>